<dbReference type="InterPro" id="IPR036397">
    <property type="entry name" value="RNaseH_sf"/>
</dbReference>
<keyword evidence="1" id="KW-0862">Zinc</keyword>
<dbReference type="SUPFAM" id="SSF56672">
    <property type="entry name" value="DNA/RNA polymerases"/>
    <property type="match status" value="1"/>
</dbReference>
<dbReference type="GO" id="GO:0008270">
    <property type="term" value="F:zinc ion binding"/>
    <property type="evidence" value="ECO:0007669"/>
    <property type="project" value="UniProtKB-KW"/>
</dbReference>
<dbReference type="Gene3D" id="3.60.10.10">
    <property type="entry name" value="Endonuclease/exonuclease/phosphatase"/>
    <property type="match status" value="1"/>
</dbReference>
<dbReference type="SUPFAM" id="SSF53098">
    <property type="entry name" value="Ribonuclease H-like"/>
    <property type="match status" value="1"/>
</dbReference>
<dbReference type="OrthoDB" id="4464205at2759"/>
<dbReference type="SUPFAM" id="SSF56219">
    <property type="entry name" value="DNase I-like"/>
    <property type="match status" value="1"/>
</dbReference>
<dbReference type="InterPro" id="IPR012337">
    <property type="entry name" value="RNaseH-like_sf"/>
</dbReference>
<gene>
    <name evidence="4" type="ORF">PMAA_053060</name>
</gene>
<reference evidence="5" key="1">
    <citation type="journal article" date="2015" name="Genome Announc.">
        <title>Genome sequence of the AIDS-associated pathogen Penicillium marneffei (ATCC18224) and its near taxonomic relative Talaromyces stipitatus (ATCC10500).</title>
        <authorList>
            <person name="Nierman W.C."/>
            <person name="Fedorova-Abrams N.D."/>
            <person name="Andrianopoulos A."/>
        </authorList>
    </citation>
    <scope>NUCLEOTIDE SEQUENCE [LARGE SCALE GENOMIC DNA]</scope>
    <source>
        <strain evidence="5">ATCC 18224 / CBS 334.59 / QM 7333</strain>
    </source>
</reference>
<dbReference type="VEuPathDB" id="FungiDB:PMAA_053060"/>
<dbReference type="Pfam" id="PF14529">
    <property type="entry name" value="Exo_endo_phos_2"/>
    <property type="match status" value="1"/>
</dbReference>
<evidence type="ECO:0000259" key="3">
    <source>
        <dbReference type="PROSITE" id="PS50878"/>
    </source>
</evidence>
<dbReference type="Gene3D" id="3.30.420.10">
    <property type="entry name" value="Ribonuclease H-like superfamily/Ribonuclease H"/>
    <property type="match status" value="1"/>
</dbReference>
<dbReference type="Gene3D" id="4.10.60.10">
    <property type="entry name" value="Zinc finger, CCHC-type"/>
    <property type="match status" value="1"/>
</dbReference>
<dbReference type="CDD" id="cd01650">
    <property type="entry name" value="RT_nLTR_like"/>
    <property type="match status" value="1"/>
</dbReference>
<dbReference type="Proteomes" id="UP000001294">
    <property type="component" value="Unassembled WGS sequence"/>
</dbReference>
<dbReference type="InterPro" id="IPR036691">
    <property type="entry name" value="Endo/exonu/phosph_ase_sf"/>
</dbReference>
<dbReference type="InterPro" id="IPR000477">
    <property type="entry name" value="RT_dom"/>
</dbReference>
<evidence type="ECO:0000256" key="1">
    <source>
        <dbReference type="PROSITE-ProRule" id="PRU00047"/>
    </source>
</evidence>
<proteinExistence type="predicted"/>
<dbReference type="PhylomeDB" id="B6QNK9"/>
<keyword evidence="4" id="KW-0548">Nucleotidyltransferase</keyword>
<dbReference type="InterPro" id="IPR036875">
    <property type="entry name" value="Znf_CCHC_sf"/>
</dbReference>
<keyword evidence="4" id="KW-0695">RNA-directed DNA polymerase</keyword>
<keyword evidence="4" id="KW-0808">Transferase</keyword>
<dbReference type="EMBL" id="DS995903">
    <property type="protein sequence ID" value="EEA21497.1"/>
    <property type="molecule type" value="Genomic_DNA"/>
</dbReference>
<dbReference type="InterPro" id="IPR005135">
    <property type="entry name" value="Endo/exonuclease/phosphatase"/>
</dbReference>
<dbReference type="PANTHER" id="PTHR33481">
    <property type="entry name" value="REVERSE TRANSCRIPTASE"/>
    <property type="match status" value="1"/>
</dbReference>
<dbReference type="SUPFAM" id="SSF57756">
    <property type="entry name" value="Retrovirus zinc finger-like domains"/>
    <property type="match status" value="1"/>
</dbReference>
<dbReference type="InterPro" id="IPR001878">
    <property type="entry name" value="Znf_CCHC"/>
</dbReference>
<dbReference type="GO" id="GO:0003676">
    <property type="term" value="F:nucleic acid binding"/>
    <property type="evidence" value="ECO:0007669"/>
    <property type="project" value="InterPro"/>
</dbReference>
<dbReference type="HOGENOM" id="CLU_000680_23_2_1"/>
<dbReference type="GO" id="GO:0003964">
    <property type="term" value="F:RNA-directed DNA polymerase activity"/>
    <property type="evidence" value="ECO:0007669"/>
    <property type="project" value="UniProtKB-KW"/>
</dbReference>
<keyword evidence="5" id="KW-1185">Reference proteome</keyword>
<feature type="domain" description="Reverse transcriptase" evidence="3">
    <location>
        <begin position="666"/>
        <end position="927"/>
    </location>
</feature>
<dbReference type="PANTHER" id="PTHR33481:SF1">
    <property type="entry name" value="ENDONUCLEASE_EXONUCLEASE_PHOSPHATASE DOMAIN-CONTAINING PROTEIN-RELATED"/>
    <property type="match status" value="1"/>
</dbReference>
<dbReference type="InterPro" id="IPR043502">
    <property type="entry name" value="DNA/RNA_pol_sf"/>
</dbReference>
<protein>
    <submittedName>
        <fullName evidence="4">Reverse transcriptase, putative</fullName>
    </submittedName>
</protein>
<dbReference type="PROSITE" id="PS50878">
    <property type="entry name" value="RT_POL"/>
    <property type="match status" value="1"/>
</dbReference>
<keyword evidence="1" id="KW-0479">Metal-binding</keyword>
<dbReference type="Pfam" id="PF00078">
    <property type="entry name" value="RVT_1"/>
    <property type="match status" value="1"/>
</dbReference>
<accession>B6QNK9</accession>
<organism evidence="4 5">
    <name type="scientific">Talaromyces marneffei (strain ATCC 18224 / CBS 334.59 / QM 7333)</name>
    <name type="common">Penicillium marneffei</name>
    <dbReference type="NCBI Taxonomy" id="441960"/>
    <lineage>
        <taxon>Eukaryota</taxon>
        <taxon>Fungi</taxon>
        <taxon>Dikarya</taxon>
        <taxon>Ascomycota</taxon>
        <taxon>Pezizomycotina</taxon>
        <taxon>Eurotiomycetes</taxon>
        <taxon>Eurotiomycetidae</taxon>
        <taxon>Eurotiales</taxon>
        <taxon>Trichocomaceae</taxon>
        <taxon>Talaromyces</taxon>
        <taxon>Talaromyces sect. Talaromyces</taxon>
    </lineage>
</organism>
<feature type="domain" description="CCHC-type" evidence="2">
    <location>
        <begin position="137"/>
        <end position="152"/>
    </location>
</feature>
<dbReference type="PROSITE" id="PS50158">
    <property type="entry name" value="ZF_CCHC"/>
    <property type="match status" value="1"/>
</dbReference>
<dbReference type="SMART" id="SM00343">
    <property type="entry name" value="ZnF_C2HC"/>
    <property type="match status" value="2"/>
</dbReference>
<evidence type="ECO:0000259" key="2">
    <source>
        <dbReference type="PROSITE" id="PS50158"/>
    </source>
</evidence>
<evidence type="ECO:0000313" key="5">
    <source>
        <dbReference type="Proteomes" id="UP000001294"/>
    </source>
</evidence>
<dbReference type="STRING" id="441960.B6QNK9"/>
<keyword evidence="1" id="KW-0863">Zinc-finger</keyword>
<evidence type="ECO:0000313" key="4">
    <source>
        <dbReference type="EMBL" id="EEA21497.1"/>
    </source>
</evidence>
<sequence length="1318" mass="147892">MVKDPKNADRIKVICRHEEEIQQVKEAAQKIDIPGIRVLRDQLYPVKIDNANRTAVLDADGNILPGAAEVLGKENNVSIAKISWLSKKDSNKAYGSMVVYITRGTDAKRLIDGNYFDIAGESAYTQIFEPRMGPVQCFNCQEMGHKAYSCKKTQTCAKCAVKGHHHSTCQAAILKCVPLMHKSLRVLQLNVGKRDTIQQSLMNDNKIRDYGVIAISEPYTRMIGNTMITSPMGHSYWTKMIPTERYEGRWPIRSMLWIRSDIEAEQIPVASPDLTAAILQLPDRAVLVVSVYVEGNNKEALISTTRLLHDLVVDIRGRDGIRTDVLIVGDFNRHDQLWGGDQISPARQGEAEVLVDYITEHSLQSLLPRGTKTWHSGDLETTIDLVLASTELAEEMVKCGIHYTNHGSDHQAIETEFDISVPERPITERLLWKNAPWAEIRARVTTSLQAVSIDGLVQQQTDRLMTVVMEAVSKLTPKAKPSPYAKRWWTADLTQLRYIYTYWRNQARAQRRAGRAIPDLEQQAHEAAKEYHDAIRKQKKAHWEDILADDTNIWQATKYLKPGGSPLSDKIPPLTKSNGFTTKGKMEQAEELLATFFPPLPATIEDEGTQPQREPIHMPDLTMEEIEKKVFETNPWKVSGEDGLPAMVWRQLWPAVKERVFYIFQTSLQDSELPSQWRNAKIIPLKKLAKDNYSLAKAWRPISLLSTLGKILEAVIAERISYAVETFGLLPTNHFGARKRRSAEQALLLLQEEIFKAWRNRKVLSLVSFDVQGEYNGVFKERLLQRLKARGIPDKIVQWINAFCSRRTATILVNGLTSEQRELSQAGLPQGSPLSPILFLFFNADLVQHRISASGGSIAFVDDYTAWVTGPSAEANRAGIEAVINRALEWERRSGATFEYDKTAIVHFTRTASRSSSTLFTVKGVTVKPKDSAKILGVVMDSHLHFEKHIANAATKGLAAAIALRRLKIKHGAIAVIGAFRTVATAVAEAEADIQPFYHRHMEKATKMRIDIQTLPKSNPLVRLRTITTRRFRSPLQKISQALDTTVIEQIKTIQAFTVSPWTGRIRTIYETDGDKAIDIASKAIGILIATSASARSGMVGMGGYIRDTQADNNGTDISRYSITLGKRTEQNPYTAELEAIAVALERISPETCQRWISILSSNRSVLSAISQPRQQSGQLTIRRIYRLIQVLQQRGNAVNAIWIPGHADIDLQRQAKAEARKSTGTERLPEKQPFHAKSTTIRLALAVRKREWTLPEEVGKYSKALDIALPGKHTRNLYDGLNRKEAKTLAQLRTGMTRLNSYLNRIGAAHSNLCVCG</sequence>
<name>B6QNK9_TALMQ</name>